<proteinExistence type="predicted"/>
<evidence type="ECO:0000313" key="2">
    <source>
        <dbReference type="Proteomes" id="UP000018031"/>
    </source>
</evidence>
<dbReference type="AlphaFoldDB" id="T1CP70"/>
<comment type="caution">
    <text evidence="1">The sequence shown here is derived from an EMBL/GenBank/DDBJ whole genome shotgun (WGS) entry which is preliminary data.</text>
</comment>
<organism evidence="1 2">
    <name type="scientific">Porphyromonas crevioricanis JCM 15906</name>
    <dbReference type="NCBI Taxonomy" id="1305617"/>
    <lineage>
        <taxon>Bacteria</taxon>
        <taxon>Pseudomonadati</taxon>
        <taxon>Bacteroidota</taxon>
        <taxon>Bacteroidia</taxon>
        <taxon>Bacteroidales</taxon>
        <taxon>Porphyromonadaceae</taxon>
        <taxon>Porphyromonas</taxon>
    </lineage>
</organism>
<sequence length="58" mass="6724">MDLSKKNLITQLRANIIPRIHIRQILIAQLCKTQRLQNIGSKKEGAYLRYATTKAECR</sequence>
<name>T1CP70_9PORP</name>
<dbReference type="EMBL" id="BAOU01000037">
    <property type="protein sequence ID" value="GAD05632.1"/>
    <property type="molecule type" value="Genomic_DNA"/>
</dbReference>
<protein>
    <submittedName>
        <fullName evidence="1">Uncharacterized protein</fullName>
    </submittedName>
</protein>
<accession>T1CP70</accession>
<evidence type="ECO:0000313" key="1">
    <source>
        <dbReference type="EMBL" id="GAD05632.1"/>
    </source>
</evidence>
<gene>
    <name evidence="1" type="ORF">PORCRE_1337</name>
</gene>
<reference evidence="2" key="1">
    <citation type="journal article" date="2013" name="Genome">
        <title>Draft Genome Sequences of Porphyromonas crevioricanis JCM 15906T and Porphyromonas cansulci JCM 13913T Isolated from a Canine Oral Cavity.</title>
        <authorList>
            <person name="Sakamoto M."/>
            <person name="Tanaka N."/>
            <person name="Shiwa Y."/>
            <person name="Yoshikawa H."/>
            <person name="Ohkuma M."/>
        </authorList>
    </citation>
    <scope>NUCLEOTIDE SEQUENCE [LARGE SCALE GENOMIC DNA]</scope>
    <source>
        <strain evidence="2">JCM 15906</strain>
    </source>
</reference>
<dbReference type="Proteomes" id="UP000018031">
    <property type="component" value="Unassembled WGS sequence"/>
</dbReference>
<reference evidence="1 2" key="2">
    <citation type="journal article" date="2013" name="Genome Announc.">
        <title>Draft Genome Sequences of Porphyromonas crevioricanis JCM 15906T and Porphyromonas cansulci JCM 13913T Isolated from a Canine Oral Cavity.</title>
        <authorList>
            <person name="Sakamoto M."/>
            <person name="Tanaka N."/>
            <person name="Shiwa Y."/>
            <person name="Yoshikawa H."/>
            <person name="Ohkuma M."/>
        </authorList>
    </citation>
    <scope>NUCLEOTIDE SEQUENCE [LARGE SCALE GENOMIC DNA]</scope>
    <source>
        <strain evidence="1 2">JCM 15906</strain>
    </source>
</reference>